<feature type="region of interest" description="Disordered" evidence="1">
    <location>
        <begin position="201"/>
        <end position="270"/>
    </location>
</feature>
<evidence type="ECO:0000259" key="2">
    <source>
        <dbReference type="Pfam" id="PF03732"/>
    </source>
</evidence>
<keyword evidence="4" id="KW-1185">Reference proteome</keyword>
<protein>
    <recommendedName>
        <fullName evidence="2">Retrotransposon gag domain-containing protein</fullName>
    </recommendedName>
</protein>
<dbReference type="EMBL" id="JBBPBM010000086">
    <property type="protein sequence ID" value="KAK8510447.1"/>
    <property type="molecule type" value="Genomic_DNA"/>
</dbReference>
<proteinExistence type="predicted"/>
<evidence type="ECO:0000313" key="4">
    <source>
        <dbReference type="Proteomes" id="UP001472677"/>
    </source>
</evidence>
<accession>A0ABR2BTW8</accession>
<feature type="compositionally biased region" description="Basic residues" evidence="1">
    <location>
        <begin position="206"/>
        <end position="215"/>
    </location>
</feature>
<dbReference type="InterPro" id="IPR005162">
    <property type="entry name" value="Retrotrans_gag_dom"/>
</dbReference>
<comment type="caution">
    <text evidence="3">The sequence shown here is derived from an EMBL/GenBank/DDBJ whole genome shotgun (WGS) entry which is preliminary data.</text>
</comment>
<dbReference type="PANTHER" id="PTHR34482:SF36">
    <property type="entry name" value="RETROTRANSPOSON GAG DOMAIN-CONTAINING PROTEIN"/>
    <property type="match status" value="1"/>
</dbReference>
<organism evidence="3 4">
    <name type="scientific">Hibiscus sabdariffa</name>
    <name type="common">roselle</name>
    <dbReference type="NCBI Taxonomy" id="183260"/>
    <lineage>
        <taxon>Eukaryota</taxon>
        <taxon>Viridiplantae</taxon>
        <taxon>Streptophyta</taxon>
        <taxon>Embryophyta</taxon>
        <taxon>Tracheophyta</taxon>
        <taxon>Spermatophyta</taxon>
        <taxon>Magnoliopsida</taxon>
        <taxon>eudicotyledons</taxon>
        <taxon>Gunneridae</taxon>
        <taxon>Pentapetalae</taxon>
        <taxon>rosids</taxon>
        <taxon>malvids</taxon>
        <taxon>Malvales</taxon>
        <taxon>Malvaceae</taxon>
        <taxon>Malvoideae</taxon>
        <taxon>Hibiscus</taxon>
    </lineage>
</organism>
<reference evidence="3 4" key="1">
    <citation type="journal article" date="2024" name="G3 (Bethesda)">
        <title>Genome assembly of Hibiscus sabdariffa L. provides insights into metabolisms of medicinal natural products.</title>
        <authorList>
            <person name="Kim T."/>
        </authorList>
    </citation>
    <scope>NUCLEOTIDE SEQUENCE [LARGE SCALE GENOMIC DNA]</scope>
    <source>
        <strain evidence="3">TK-2024</strain>
        <tissue evidence="3">Old leaves</tissue>
    </source>
</reference>
<sequence>MKEMFNQLVSNLKQDQPVVQAVVAPSLAPIEKLSQHRAYRFVGTVEEKPEEAEHWLEKTTQIVTKQLACSDEHKLECAIALLVDEALDWWETTTLTAPAEKVTWKFFVEDFRKKYISEQYLNDRRNRFLHLKQANKHIEQYVAEFCKYCKYGAEYIKTKKDKCRKFTDGLNDELGPMFTTMEITDFQILVNRVSATEAKLKAAERRKSRHRSDKKAKRDDITSWPSKKAKEHHESSSAFTPASRSKVTPKPQLVNKHSFPVASVNSTRNSDKNTLCHGSDYYVRDCPQNANKSSARSPIKSSITPSNRSKLNLEFKGEVKEASLMHLPIRNLEHQLVCIMSEARKMKNLQTSLQVPLISTQLLHMLLLILDLQTPLYVLLG</sequence>
<evidence type="ECO:0000313" key="3">
    <source>
        <dbReference type="EMBL" id="KAK8510447.1"/>
    </source>
</evidence>
<dbReference type="Pfam" id="PF03732">
    <property type="entry name" value="Retrotrans_gag"/>
    <property type="match status" value="1"/>
</dbReference>
<name>A0ABR2BTW8_9ROSI</name>
<dbReference type="PANTHER" id="PTHR34482">
    <property type="entry name" value="DNA DAMAGE-INDUCIBLE PROTEIN 1-LIKE"/>
    <property type="match status" value="1"/>
</dbReference>
<dbReference type="Proteomes" id="UP001472677">
    <property type="component" value="Unassembled WGS sequence"/>
</dbReference>
<gene>
    <name evidence="3" type="ORF">V6N12_011811</name>
</gene>
<feature type="domain" description="Retrotransposon gag" evidence="2">
    <location>
        <begin position="80"/>
        <end position="172"/>
    </location>
</feature>
<evidence type="ECO:0000256" key="1">
    <source>
        <dbReference type="SAM" id="MobiDB-lite"/>
    </source>
</evidence>